<protein>
    <submittedName>
        <fullName evidence="1">Uncharacterized protein</fullName>
    </submittedName>
</protein>
<organism evidence="1 2">
    <name type="scientific">Puccinia striiformis f. sp. tritici PST-78</name>
    <dbReference type="NCBI Taxonomy" id="1165861"/>
    <lineage>
        <taxon>Eukaryota</taxon>
        <taxon>Fungi</taxon>
        <taxon>Dikarya</taxon>
        <taxon>Basidiomycota</taxon>
        <taxon>Pucciniomycotina</taxon>
        <taxon>Pucciniomycetes</taxon>
        <taxon>Pucciniales</taxon>
        <taxon>Pucciniaceae</taxon>
        <taxon>Puccinia</taxon>
    </lineage>
</organism>
<dbReference type="EMBL" id="AJIL01000123">
    <property type="protein sequence ID" value="KNE94116.1"/>
    <property type="molecule type" value="Genomic_DNA"/>
</dbReference>
<accession>A0A0L0V4K7</accession>
<name>A0A0L0V4K7_9BASI</name>
<dbReference type="Proteomes" id="UP000054564">
    <property type="component" value="Unassembled WGS sequence"/>
</dbReference>
<keyword evidence="2" id="KW-1185">Reference proteome</keyword>
<reference evidence="2" key="1">
    <citation type="submission" date="2014-03" db="EMBL/GenBank/DDBJ databases">
        <title>The Genome Sequence of Puccinia striiformis f. sp. tritici PST-78.</title>
        <authorList>
            <consortium name="The Broad Institute Genome Sequencing Platform"/>
            <person name="Cuomo C."/>
            <person name="Hulbert S."/>
            <person name="Chen X."/>
            <person name="Walker B."/>
            <person name="Young S.K."/>
            <person name="Zeng Q."/>
            <person name="Gargeya S."/>
            <person name="Fitzgerald M."/>
            <person name="Haas B."/>
            <person name="Abouelleil A."/>
            <person name="Alvarado L."/>
            <person name="Arachchi H.M."/>
            <person name="Berlin A.M."/>
            <person name="Chapman S.B."/>
            <person name="Goldberg J."/>
            <person name="Griggs A."/>
            <person name="Gujja S."/>
            <person name="Hansen M."/>
            <person name="Howarth C."/>
            <person name="Imamovic A."/>
            <person name="Larimer J."/>
            <person name="McCowan C."/>
            <person name="Montmayeur A."/>
            <person name="Murphy C."/>
            <person name="Neiman D."/>
            <person name="Pearson M."/>
            <person name="Priest M."/>
            <person name="Roberts A."/>
            <person name="Saif S."/>
            <person name="Shea T."/>
            <person name="Sisk P."/>
            <person name="Sykes S."/>
            <person name="Wortman J."/>
            <person name="Nusbaum C."/>
            <person name="Birren B."/>
        </authorList>
    </citation>
    <scope>NUCLEOTIDE SEQUENCE [LARGE SCALE GENOMIC DNA]</scope>
    <source>
        <strain evidence="2">race PST-78</strain>
    </source>
</reference>
<dbReference type="AlphaFoldDB" id="A0A0L0V4K7"/>
<sequence>MGEENEKPAKRFVRGPVINIATLLIVIVKNSRSILDKFITLGANTKRLPFFTEMGSDQIEFIAMLHGNVSGNLSSVLSILETADVAHRAVRGDQVLEIAKELRYRSAVPWLPAQRDMAPAIADTDGVFTQDHYNSWRLSWNTKRLLAFKNFENYVKSLRKNRV</sequence>
<gene>
    <name evidence="1" type="ORF">PSTG_12545</name>
</gene>
<evidence type="ECO:0000313" key="2">
    <source>
        <dbReference type="Proteomes" id="UP000054564"/>
    </source>
</evidence>
<proteinExistence type="predicted"/>
<comment type="caution">
    <text evidence="1">The sequence shown here is derived from an EMBL/GenBank/DDBJ whole genome shotgun (WGS) entry which is preliminary data.</text>
</comment>
<evidence type="ECO:0000313" key="1">
    <source>
        <dbReference type="EMBL" id="KNE94116.1"/>
    </source>
</evidence>